<organism evidence="1 2">
    <name type="scientific">Caballeronia sordidicola</name>
    <name type="common">Burkholderia sordidicola</name>
    <dbReference type="NCBI Taxonomy" id="196367"/>
    <lineage>
        <taxon>Bacteria</taxon>
        <taxon>Pseudomonadati</taxon>
        <taxon>Pseudomonadota</taxon>
        <taxon>Betaproteobacteria</taxon>
        <taxon>Burkholderiales</taxon>
        <taxon>Burkholderiaceae</taxon>
        <taxon>Caballeronia</taxon>
    </lineage>
</organism>
<comment type="caution">
    <text evidence="1">The sequence shown here is derived from an EMBL/GenBank/DDBJ whole genome shotgun (WGS) entry which is preliminary data.</text>
</comment>
<accession>A0A242M6I1</accession>
<dbReference type="AlphaFoldDB" id="A0A242M6I1"/>
<evidence type="ECO:0000313" key="2">
    <source>
        <dbReference type="Proteomes" id="UP000194546"/>
    </source>
</evidence>
<reference evidence="1 2" key="1">
    <citation type="submission" date="2017-03" db="EMBL/GenBank/DDBJ databases">
        <title>Genome analysis of strain PAMC 26510.</title>
        <authorList>
            <person name="Oh H.-M."/>
            <person name="Yang J.-A."/>
        </authorList>
    </citation>
    <scope>NUCLEOTIDE SEQUENCE [LARGE SCALE GENOMIC DNA]</scope>
    <source>
        <strain evidence="1 2">PAMC 26510</strain>
    </source>
</reference>
<name>A0A242M6I1_CABSO</name>
<protein>
    <submittedName>
        <fullName evidence="1">Uncharacterized protein</fullName>
    </submittedName>
</protein>
<evidence type="ECO:0000313" key="1">
    <source>
        <dbReference type="EMBL" id="OTP66702.1"/>
    </source>
</evidence>
<proteinExistence type="predicted"/>
<gene>
    <name evidence="1" type="ORF">PAMC26510_33240</name>
</gene>
<dbReference type="Proteomes" id="UP000194546">
    <property type="component" value="Unassembled WGS sequence"/>
</dbReference>
<sequence>MQNASLSVSTGRDQEQVACLLSIALSSKIGAHPARGLPATELSTATSFVHH</sequence>
<dbReference type="EMBL" id="NBTY01000199">
    <property type="protein sequence ID" value="OTP66702.1"/>
    <property type="molecule type" value="Genomic_DNA"/>
</dbReference>